<keyword evidence="2" id="KW-1185">Reference proteome</keyword>
<accession>A0ABC9W317</accession>
<dbReference type="AlphaFoldDB" id="A0ABC9W317"/>
<dbReference type="EMBL" id="BAAFJT010000001">
    <property type="protein sequence ID" value="GAB0179913.1"/>
    <property type="molecule type" value="Genomic_DNA"/>
</dbReference>
<dbReference type="PANTHER" id="PTHR33395">
    <property type="entry name" value="TRANSCRIPTASE, PUTATIVE-RELATED-RELATED"/>
    <property type="match status" value="1"/>
</dbReference>
<evidence type="ECO:0000313" key="2">
    <source>
        <dbReference type="Proteomes" id="UP001623348"/>
    </source>
</evidence>
<comment type="caution">
    <text evidence="1">The sequence shown here is derived from an EMBL/GenBank/DDBJ whole genome shotgun (WGS) entry which is preliminary data.</text>
</comment>
<protein>
    <submittedName>
        <fullName evidence="1">Uncharacterized protein</fullName>
    </submittedName>
</protein>
<evidence type="ECO:0000313" key="1">
    <source>
        <dbReference type="EMBL" id="GAB0179913.1"/>
    </source>
</evidence>
<proteinExistence type="predicted"/>
<organism evidence="1 2">
    <name type="scientific">Grus japonensis</name>
    <name type="common">Japanese crane</name>
    <name type="synonym">Red-crowned crane</name>
    <dbReference type="NCBI Taxonomy" id="30415"/>
    <lineage>
        <taxon>Eukaryota</taxon>
        <taxon>Metazoa</taxon>
        <taxon>Chordata</taxon>
        <taxon>Craniata</taxon>
        <taxon>Vertebrata</taxon>
        <taxon>Euteleostomi</taxon>
        <taxon>Archelosauria</taxon>
        <taxon>Archosauria</taxon>
        <taxon>Dinosauria</taxon>
        <taxon>Saurischia</taxon>
        <taxon>Theropoda</taxon>
        <taxon>Coelurosauria</taxon>
        <taxon>Aves</taxon>
        <taxon>Neognathae</taxon>
        <taxon>Neoaves</taxon>
        <taxon>Gruiformes</taxon>
        <taxon>Gruidae</taxon>
        <taxon>Grus</taxon>
    </lineage>
</organism>
<dbReference type="PANTHER" id="PTHR33395:SF22">
    <property type="entry name" value="REVERSE TRANSCRIPTASE DOMAIN-CONTAINING PROTEIN"/>
    <property type="match status" value="1"/>
</dbReference>
<sequence length="203" mass="23241">MSARVNRLLAKLRLHQGVGFCYACWKYNAVERKTSRRFLECVEDNFLTQLVSEPTREGALLDLLFANREGLVGDVMVGGRLGHSSHEMMRVFDSQRSKEAGQQNCHLGLQEGRLWPVWETGWQSPLGGRPEGQRSPGRLDILQEGNLKGTAAGCPHVLKDGQRGRRPAWLNRELWLEVRKKRVYDLWKKGQATQEDYKDVVRL</sequence>
<dbReference type="Proteomes" id="UP001623348">
    <property type="component" value="Unassembled WGS sequence"/>
</dbReference>
<name>A0ABC9W317_GRUJA</name>
<reference evidence="1 2" key="1">
    <citation type="submission" date="2024-06" db="EMBL/GenBank/DDBJ databases">
        <title>The draft genome of Grus japonensis, version 3.</title>
        <authorList>
            <person name="Nabeshima K."/>
            <person name="Suzuki S."/>
            <person name="Onuma M."/>
        </authorList>
    </citation>
    <scope>NUCLEOTIDE SEQUENCE [LARGE SCALE GENOMIC DNA]</scope>
    <source>
        <strain evidence="1 2">451A</strain>
    </source>
</reference>
<gene>
    <name evidence="1" type="ORF">GRJ2_000456600</name>
</gene>